<dbReference type="PANTHER" id="PTHR21708">
    <property type="entry name" value="PROBABLE 2-DEHYDROPANTOATE 2-REDUCTASE"/>
    <property type="match status" value="1"/>
</dbReference>
<evidence type="ECO:0000256" key="4">
    <source>
        <dbReference type="RuleBase" id="RU362068"/>
    </source>
</evidence>
<dbReference type="GO" id="GO:0015940">
    <property type="term" value="P:pantothenate biosynthetic process"/>
    <property type="evidence" value="ECO:0007669"/>
    <property type="project" value="UniProtKB-UniPathway"/>
</dbReference>
<evidence type="ECO:0000313" key="7">
    <source>
        <dbReference type="EMBL" id="PYI38073.1"/>
    </source>
</evidence>
<sequence>MRILIVGAGATGGAFGTLLQEAGRDITYLVRGPRADVLRRDGLRFVSPTGDRTLTVQTIVSGEHSAPFDVIILTVKAGALESAIADLRLYVGPDSFILPILNGMGHIQQLEQRFPGQVLGGLAKIVATLDGGVVRQMTDLTTLTIGDPTGPGVPVGIVNALTVPGIALTISPDITGALWEKWVFIAAAGIITCLFRGPVGKIIAAGGLPKILAVITETEAVAAAAGHPVSQQAHTQSLALLTAPGSKFTSSLYRDLIAGLPTEAEHILGDLARQAQHLGVETPLLDLTLIQIRTNA</sequence>
<dbReference type="Gene3D" id="3.40.50.720">
    <property type="entry name" value="NAD(P)-binding Rossmann-like Domain"/>
    <property type="match status" value="1"/>
</dbReference>
<dbReference type="SUPFAM" id="SSF48179">
    <property type="entry name" value="6-phosphogluconate dehydrogenase C-terminal domain-like"/>
    <property type="match status" value="1"/>
</dbReference>
<evidence type="ECO:0000256" key="1">
    <source>
        <dbReference type="ARBA" id="ARBA00007870"/>
    </source>
</evidence>
<feature type="domain" description="Ketopantoate reductase N-terminal" evidence="5">
    <location>
        <begin position="3"/>
        <end position="147"/>
    </location>
</feature>
<evidence type="ECO:0000313" key="8">
    <source>
        <dbReference type="Proteomes" id="UP000247980"/>
    </source>
</evidence>
<dbReference type="OrthoDB" id="9793586at2"/>
<dbReference type="SUPFAM" id="SSF51735">
    <property type="entry name" value="NAD(P)-binding Rossmann-fold domains"/>
    <property type="match status" value="1"/>
</dbReference>
<dbReference type="InterPro" id="IPR051402">
    <property type="entry name" value="KPR-Related"/>
</dbReference>
<gene>
    <name evidence="7" type="ORF">CVS30_11840</name>
</gene>
<evidence type="ECO:0000256" key="3">
    <source>
        <dbReference type="ARBA" id="ARBA00023002"/>
    </source>
</evidence>
<keyword evidence="8" id="KW-1185">Reference proteome</keyword>
<feature type="domain" description="Ketopantoate reductase C-terminal" evidence="6">
    <location>
        <begin position="173"/>
        <end position="289"/>
    </location>
</feature>
<comment type="catalytic activity">
    <reaction evidence="4">
        <text>(R)-pantoate + NADP(+) = 2-dehydropantoate + NADPH + H(+)</text>
        <dbReference type="Rhea" id="RHEA:16233"/>
        <dbReference type="ChEBI" id="CHEBI:11561"/>
        <dbReference type="ChEBI" id="CHEBI:15378"/>
        <dbReference type="ChEBI" id="CHEBI:15980"/>
        <dbReference type="ChEBI" id="CHEBI:57783"/>
        <dbReference type="ChEBI" id="CHEBI:58349"/>
        <dbReference type="EC" id="1.1.1.169"/>
    </reaction>
</comment>
<dbReference type="Pfam" id="PF02558">
    <property type="entry name" value="ApbA"/>
    <property type="match status" value="1"/>
</dbReference>
<dbReference type="Gene3D" id="1.10.1040.10">
    <property type="entry name" value="N-(1-d-carboxylethyl)-l-norvaline Dehydrogenase, domain 2"/>
    <property type="match status" value="1"/>
</dbReference>
<reference evidence="7 8" key="1">
    <citation type="submission" date="2018-05" db="EMBL/GenBank/DDBJ databases">
        <title>Genetic diversity of glacier-inhabiting Cryobacterium bacteria in China and description of Cryobacterium mengkeensis sp. nov. and Arthrobacter glacialis sp. nov.</title>
        <authorList>
            <person name="Liu Q."/>
            <person name="Xin Y.-H."/>
        </authorList>
    </citation>
    <scope>NUCLEOTIDE SEQUENCE [LARGE SCALE GENOMIC DNA]</scope>
    <source>
        <strain evidence="7 8">B7</strain>
    </source>
</reference>
<dbReference type="UniPathway" id="UPA00028">
    <property type="reaction ID" value="UER00004"/>
</dbReference>
<keyword evidence="4" id="KW-0566">Pantothenate biosynthesis</keyword>
<dbReference type="NCBIfam" id="TIGR00745">
    <property type="entry name" value="apbA_panE"/>
    <property type="match status" value="1"/>
</dbReference>
<dbReference type="InterPro" id="IPR013752">
    <property type="entry name" value="KPA_reductase"/>
</dbReference>
<dbReference type="InterPro" id="IPR036291">
    <property type="entry name" value="NAD(P)-bd_dom_sf"/>
</dbReference>
<name>A0A2V5IVD1_9MICC</name>
<keyword evidence="3 4" id="KW-0560">Oxidoreductase</keyword>
<dbReference type="Pfam" id="PF08546">
    <property type="entry name" value="ApbA_C"/>
    <property type="match status" value="1"/>
</dbReference>
<dbReference type="RefSeq" id="WP_110485540.1">
    <property type="nucleotide sequence ID" value="NZ_QJVC01000012.1"/>
</dbReference>
<dbReference type="InterPro" id="IPR013328">
    <property type="entry name" value="6PGD_dom2"/>
</dbReference>
<dbReference type="PANTHER" id="PTHR21708:SF26">
    <property type="entry name" value="2-DEHYDROPANTOATE 2-REDUCTASE"/>
    <property type="match status" value="1"/>
</dbReference>
<comment type="caution">
    <text evidence="7">The sequence shown here is derived from an EMBL/GenBank/DDBJ whole genome shotgun (WGS) entry which is preliminary data.</text>
</comment>
<dbReference type="GO" id="GO:0008677">
    <property type="term" value="F:2-dehydropantoate 2-reductase activity"/>
    <property type="evidence" value="ECO:0007669"/>
    <property type="project" value="UniProtKB-EC"/>
</dbReference>
<evidence type="ECO:0000259" key="5">
    <source>
        <dbReference type="Pfam" id="PF02558"/>
    </source>
</evidence>
<evidence type="ECO:0000259" key="6">
    <source>
        <dbReference type="Pfam" id="PF08546"/>
    </source>
</evidence>
<dbReference type="EC" id="1.1.1.169" evidence="4"/>
<dbReference type="InterPro" id="IPR013332">
    <property type="entry name" value="KPR_N"/>
</dbReference>
<proteinExistence type="inferred from homology"/>
<keyword evidence="2 4" id="KW-0521">NADP</keyword>
<dbReference type="Proteomes" id="UP000247980">
    <property type="component" value="Unassembled WGS sequence"/>
</dbReference>
<accession>A0A2V5IVD1</accession>
<evidence type="ECO:0000256" key="2">
    <source>
        <dbReference type="ARBA" id="ARBA00022857"/>
    </source>
</evidence>
<dbReference type="InterPro" id="IPR008927">
    <property type="entry name" value="6-PGluconate_DH-like_C_sf"/>
</dbReference>
<dbReference type="EMBL" id="QJVC01000012">
    <property type="protein sequence ID" value="PYI38073.1"/>
    <property type="molecule type" value="Genomic_DNA"/>
</dbReference>
<comment type="pathway">
    <text evidence="4">Cofactor biosynthesis; (R)-pantothenate biosynthesis; (R)-pantoate from 3-methyl-2-oxobutanoate: step 2/2.</text>
</comment>
<organism evidence="7 8">
    <name type="scientific">Arthrobacter psychrolactophilus</name>
    <dbReference type="NCBI Taxonomy" id="92442"/>
    <lineage>
        <taxon>Bacteria</taxon>
        <taxon>Bacillati</taxon>
        <taxon>Actinomycetota</taxon>
        <taxon>Actinomycetes</taxon>
        <taxon>Micrococcales</taxon>
        <taxon>Micrococcaceae</taxon>
        <taxon>Arthrobacter</taxon>
    </lineage>
</organism>
<comment type="function">
    <text evidence="4">Catalyzes the NADPH-dependent reduction of ketopantoate into pantoic acid.</text>
</comment>
<dbReference type="InterPro" id="IPR003710">
    <property type="entry name" value="ApbA"/>
</dbReference>
<dbReference type="AlphaFoldDB" id="A0A2V5IVD1"/>
<dbReference type="GO" id="GO:0005737">
    <property type="term" value="C:cytoplasm"/>
    <property type="evidence" value="ECO:0007669"/>
    <property type="project" value="TreeGrafter"/>
</dbReference>
<comment type="similarity">
    <text evidence="1 4">Belongs to the ketopantoate reductase family.</text>
</comment>
<protein>
    <recommendedName>
        <fullName evidence="4">2-dehydropantoate 2-reductase</fullName>
        <ecNumber evidence="4">1.1.1.169</ecNumber>
    </recommendedName>
    <alternativeName>
        <fullName evidence="4">Ketopantoate reductase</fullName>
    </alternativeName>
</protein>